<evidence type="ECO:0000313" key="1">
    <source>
        <dbReference type="EMBL" id="PYY28375.1"/>
    </source>
</evidence>
<evidence type="ECO:0008006" key="3">
    <source>
        <dbReference type="Google" id="ProtNLM"/>
    </source>
</evidence>
<name>A0A2W0CJ92_9BACL</name>
<dbReference type="Proteomes" id="UP000247459">
    <property type="component" value="Unassembled WGS sequence"/>
</dbReference>
<proteinExistence type="predicted"/>
<dbReference type="Pfam" id="PF13151">
    <property type="entry name" value="DUF3990"/>
    <property type="match status" value="1"/>
</dbReference>
<gene>
    <name evidence="1" type="ORF">PIL02S_03531</name>
</gene>
<dbReference type="SUPFAM" id="SSF56399">
    <property type="entry name" value="ADP-ribosylation"/>
    <property type="match status" value="1"/>
</dbReference>
<dbReference type="AlphaFoldDB" id="A0A2W0CJ92"/>
<dbReference type="RefSeq" id="WP_181429854.1">
    <property type="nucleotide sequence ID" value="NZ_PRLG01000020.1"/>
</dbReference>
<comment type="caution">
    <text evidence="1">The sequence shown here is derived from an EMBL/GenBank/DDBJ whole genome shotgun (WGS) entry which is preliminary data.</text>
</comment>
<dbReference type="InterPro" id="IPR025051">
    <property type="entry name" value="DUF3990"/>
</dbReference>
<reference evidence="1 2" key="1">
    <citation type="submission" date="2018-01" db="EMBL/GenBank/DDBJ databases">
        <title>Genome sequence of the PGP bacterium Paenibacillus illinoisensis E3.</title>
        <authorList>
            <person name="Rolli E."/>
            <person name="Marasco R."/>
            <person name="Bessem C."/>
            <person name="Michoud G."/>
            <person name="Gaiarsa S."/>
            <person name="Borin S."/>
            <person name="Daffonchio D."/>
        </authorList>
    </citation>
    <scope>NUCLEOTIDE SEQUENCE [LARGE SCALE GENOMIC DNA]</scope>
    <source>
        <strain evidence="1 2">E3</strain>
    </source>
</reference>
<evidence type="ECO:0000313" key="2">
    <source>
        <dbReference type="Proteomes" id="UP000247459"/>
    </source>
</evidence>
<protein>
    <recommendedName>
        <fullName evidence="3">DUF3990 domain-containing protein</fullName>
    </recommendedName>
</protein>
<organism evidence="1 2">
    <name type="scientific">Paenibacillus illinoisensis</name>
    <dbReference type="NCBI Taxonomy" id="59845"/>
    <lineage>
        <taxon>Bacteria</taxon>
        <taxon>Bacillati</taxon>
        <taxon>Bacillota</taxon>
        <taxon>Bacilli</taxon>
        <taxon>Bacillales</taxon>
        <taxon>Paenibacillaceae</taxon>
        <taxon>Paenibacillus</taxon>
    </lineage>
</organism>
<dbReference type="EMBL" id="PRLG01000020">
    <property type="protein sequence ID" value="PYY28375.1"/>
    <property type="molecule type" value="Genomic_DNA"/>
</dbReference>
<accession>A0A2W0CJ92</accession>
<sequence length="227" mass="26760">MSNKSPTKYLKLDKWYHATTLDGWKSICRYGILANHNIGHELDFGHGFYLTHDKKQAEKYIITLLKYKNKGLLSEIEFLLDSKVDKSKSIPVLVEFDISPLEWLQRKEYDHYFFNKYDEEFAEFVFHNRMYNVNGEDHHGYDFIFGVMSDSNPIIDIERFRNGELEKVEVLEGFKKSTSSKQLSVHSQQLCDIIKPSRAYRIDTGEELNVDDYFNKREPKFTDESAS</sequence>